<proteinExistence type="predicted"/>
<accession>A0A5M9JH74</accession>
<gene>
    <name evidence="1" type="ORF">EYC84_010214</name>
</gene>
<dbReference type="VEuPathDB" id="FungiDB:MFRU_007g02450"/>
<dbReference type="Proteomes" id="UP000322873">
    <property type="component" value="Unassembled WGS sequence"/>
</dbReference>
<evidence type="ECO:0000313" key="2">
    <source>
        <dbReference type="Proteomes" id="UP000322873"/>
    </source>
</evidence>
<dbReference type="EMBL" id="VICG01000011">
    <property type="protein sequence ID" value="KAA8567152.1"/>
    <property type="molecule type" value="Genomic_DNA"/>
</dbReference>
<organism evidence="1 2">
    <name type="scientific">Monilinia fructicola</name>
    <name type="common">Brown rot fungus</name>
    <name type="synonym">Ciboria fructicola</name>
    <dbReference type="NCBI Taxonomy" id="38448"/>
    <lineage>
        <taxon>Eukaryota</taxon>
        <taxon>Fungi</taxon>
        <taxon>Dikarya</taxon>
        <taxon>Ascomycota</taxon>
        <taxon>Pezizomycotina</taxon>
        <taxon>Leotiomycetes</taxon>
        <taxon>Helotiales</taxon>
        <taxon>Sclerotiniaceae</taxon>
        <taxon>Monilinia</taxon>
    </lineage>
</organism>
<keyword evidence="2" id="KW-1185">Reference proteome</keyword>
<dbReference type="AlphaFoldDB" id="A0A5M9JH74"/>
<comment type="caution">
    <text evidence="1">The sequence shown here is derived from an EMBL/GenBank/DDBJ whole genome shotgun (WGS) entry which is preliminary data.</text>
</comment>
<name>A0A5M9JH74_MONFR</name>
<dbReference type="VEuPathDB" id="FungiDB:MFRU_007g02460"/>
<sequence length="328" mass="36913">MSLIRRRQSGSENSEAPPAKKRLTISLSFKPMSLEEACDIGSRYNGAVFAKHTVQESWKARMVILSALSAKYKQLDEVIAAQDLVIDRAKAAIAALRRVYDNVSNGPQRPRGQLPVRASVMLFEIFCAVNAINQNEADAQKNLAKTAEMTRVVANASKMMLADCEKKYLLPFFVTPTASSGCGVELGHCTGLAATRRTTRTWAARLSMEEMWTSGAIEFWWDAETADTGLKAFYEAVLHFVQGFKRPIEWDTRYAPPARKNKGEMSRDRRRFANIIGDTARGRKLTVINAVNFTMAERLDWKAEDKHERSKVEQLLRMEEERSLAATE</sequence>
<evidence type="ECO:0000313" key="1">
    <source>
        <dbReference type="EMBL" id="KAA8567152.1"/>
    </source>
</evidence>
<reference evidence="1 2" key="1">
    <citation type="submission" date="2019-06" db="EMBL/GenBank/DDBJ databases">
        <title>Genome Sequence of the Brown Rot Fungal Pathogen Monilinia fructicola.</title>
        <authorList>
            <person name="De Miccolis Angelini R.M."/>
            <person name="Landi L."/>
            <person name="Abate D."/>
            <person name="Pollastro S."/>
            <person name="Romanazzi G."/>
            <person name="Faretra F."/>
        </authorList>
    </citation>
    <scope>NUCLEOTIDE SEQUENCE [LARGE SCALE GENOMIC DNA]</scope>
    <source>
        <strain evidence="1 2">Mfrc123</strain>
    </source>
</reference>
<protein>
    <submittedName>
        <fullName evidence="1">Uncharacterized protein</fullName>
    </submittedName>
</protein>